<dbReference type="Gene3D" id="1.20.1280.270">
    <property type="match status" value="1"/>
</dbReference>
<dbReference type="PROSITE" id="PS51184">
    <property type="entry name" value="JMJC"/>
    <property type="match status" value="1"/>
</dbReference>
<keyword evidence="9" id="KW-0805">Transcription regulation</keyword>
<name>A0A830HDJ8_9CHLO</name>
<accession>A0A830HDJ8</accession>
<evidence type="ECO:0000256" key="1">
    <source>
        <dbReference type="ARBA" id="ARBA00001954"/>
    </source>
</evidence>
<dbReference type="GO" id="GO:0005634">
    <property type="term" value="C:nucleus"/>
    <property type="evidence" value="ECO:0007669"/>
    <property type="project" value="UniProtKB-SubCell"/>
</dbReference>
<evidence type="ECO:0000256" key="10">
    <source>
        <dbReference type="ARBA" id="ARBA00023163"/>
    </source>
</evidence>
<dbReference type="GO" id="GO:0005737">
    <property type="term" value="C:cytoplasm"/>
    <property type="evidence" value="ECO:0007669"/>
    <property type="project" value="TreeGrafter"/>
</dbReference>
<dbReference type="PANTHER" id="PTHR12480">
    <property type="entry name" value="ARGININE DEMETHYLASE AND LYSYL-HYDROXYLASE JMJD"/>
    <property type="match status" value="1"/>
</dbReference>
<evidence type="ECO:0000256" key="12">
    <source>
        <dbReference type="ARBA" id="ARBA00038068"/>
    </source>
</evidence>
<evidence type="ECO:0000256" key="3">
    <source>
        <dbReference type="ARBA" id="ARBA00006801"/>
    </source>
</evidence>
<evidence type="ECO:0000256" key="9">
    <source>
        <dbReference type="ARBA" id="ARBA00023015"/>
    </source>
</evidence>
<keyword evidence="16" id="KW-1185">Reference proteome</keyword>
<feature type="compositionally biased region" description="Low complexity" evidence="13">
    <location>
        <begin position="13"/>
        <end position="26"/>
    </location>
</feature>
<comment type="similarity">
    <text evidence="3">Belongs to the JARID1 histone demethylase family.</text>
</comment>
<dbReference type="GO" id="GO:0033749">
    <property type="term" value="F:histone H4R3 demethylase activity"/>
    <property type="evidence" value="ECO:0007669"/>
    <property type="project" value="TreeGrafter"/>
</dbReference>
<dbReference type="GO" id="GO:0046872">
    <property type="term" value="F:metal ion binding"/>
    <property type="evidence" value="ECO:0007669"/>
    <property type="project" value="UniProtKB-KW"/>
</dbReference>
<feature type="compositionally biased region" description="Low complexity" evidence="13">
    <location>
        <begin position="223"/>
        <end position="236"/>
    </location>
</feature>
<evidence type="ECO:0000256" key="13">
    <source>
        <dbReference type="SAM" id="MobiDB-lite"/>
    </source>
</evidence>
<protein>
    <recommendedName>
        <fullName evidence="14">JmjC domain-containing protein</fullName>
    </recommendedName>
</protein>
<dbReference type="InterPro" id="IPR003347">
    <property type="entry name" value="JmjC_dom"/>
</dbReference>
<keyword evidence="5" id="KW-0156">Chromatin regulator</keyword>
<keyword evidence="4" id="KW-0479">Metal-binding</keyword>
<dbReference type="OrthoDB" id="424465at2759"/>
<dbReference type="PANTHER" id="PTHR12480:SF32">
    <property type="entry name" value="BIFUNCTIONAL ARGININE DEMETHYLASE AND LYSYL-HYDROXYLASE JMJD6"/>
    <property type="match status" value="1"/>
</dbReference>
<dbReference type="Pfam" id="PF13621">
    <property type="entry name" value="Cupin_8"/>
    <property type="match status" value="1"/>
</dbReference>
<keyword evidence="8" id="KW-0408">Iron</keyword>
<reference evidence="15" key="1">
    <citation type="submission" date="2020-10" db="EMBL/GenBank/DDBJ databases">
        <title>Unveiling of a novel bifunctional photoreceptor, Dualchrome1, isolated from a cosmopolitan green alga.</title>
        <authorList>
            <person name="Suzuki S."/>
            <person name="Kawachi M."/>
        </authorList>
    </citation>
    <scope>NUCLEOTIDE SEQUENCE</scope>
    <source>
        <strain evidence="15">NIES 2893</strain>
    </source>
</reference>
<dbReference type="AlphaFoldDB" id="A0A830HDJ8"/>
<evidence type="ECO:0000256" key="2">
    <source>
        <dbReference type="ARBA" id="ARBA00004123"/>
    </source>
</evidence>
<keyword evidence="10" id="KW-0804">Transcription</keyword>
<evidence type="ECO:0000256" key="7">
    <source>
        <dbReference type="ARBA" id="ARBA00023002"/>
    </source>
</evidence>
<evidence type="ECO:0000256" key="4">
    <source>
        <dbReference type="ARBA" id="ARBA00022723"/>
    </source>
</evidence>
<comment type="cofactor">
    <cofactor evidence="1">
        <name>Fe(2+)</name>
        <dbReference type="ChEBI" id="CHEBI:29033"/>
    </cofactor>
</comment>
<comment type="similarity">
    <text evidence="12">Belongs to the JMJD6 family.</text>
</comment>
<feature type="region of interest" description="Disordered" evidence="13">
    <location>
        <begin position="538"/>
        <end position="577"/>
    </location>
</feature>
<evidence type="ECO:0000313" key="15">
    <source>
        <dbReference type="EMBL" id="GHP03900.1"/>
    </source>
</evidence>
<feature type="compositionally biased region" description="Acidic residues" evidence="13">
    <location>
        <begin position="562"/>
        <end position="577"/>
    </location>
</feature>
<comment type="subcellular location">
    <subcellularLocation>
        <location evidence="2">Nucleus</location>
    </subcellularLocation>
</comment>
<feature type="compositionally biased region" description="Gly residues" evidence="13">
    <location>
        <begin position="1"/>
        <end position="12"/>
    </location>
</feature>
<proteinExistence type="inferred from homology"/>
<keyword evidence="7" id="KW-0560">Oxidoreductase</keyword>
<dbReference type="GO" id="GO:0106140">
    <property type="term" value="F:P-TEFb complex binding"/>
    <property type="evidence" value="ECO:0007669"/>
    <property type="project" value="TreeGrafter"/>
</dbReference>
<organism evidence="15 16">
    <name type="scientific">Pycnococcus provasolii</name>
    <dbReference type="NCBI Taxonomy" id="41880"/>
    <lineage>
        <taxon>Eukaryota</taxon>
        <taxon>Viridiplantae</taxon>
        <taxon>Chlorophyta</taxon>
        <taxon>Pseudoscourfieldiophyceae</taxon>
        <taxon>Pseudoscourfieldiales</taxon>
        <taxon>Pycnococcaceae</taxon>
        <taxon>Pycnococcus</taxon>
    </lineage>
</organism>
<dbReference type="Gene3D" id="2.60.120.650">
    <property type="entry name" value="Cupin"/>
    <property type="match status" value="1"/>
</dbReference>
<dbReference type="SUPFAM" id="SSF51197">
    <property type="entry name" value="Clavaminate synthase-like"/>
    <property type="match status" value="1"/>
</dbReference>
<evidence type="ECO:0000259" key="14">
    <source>
        <dbReference type="PROSITE" id="PS51184"/>
    </source>
</evidence>
<feature type="compositionally biased region" description="Basic and acidic residues" evidence="13">
    <location>
        <begin position="115"/>
        <end position="124"/>
    </location>
</feature>
<feature type="compositionally biased region" description="Low complexity" evidence="13">
    <location>
        <begin position="549"/>
        <end position="561"/>
    </location>
</feature>
<dbReference type="InterPro" id="IPR050910">
    <property type="entry name" value="JMJD6_ArgDemeth/LysHydrox"/>
</dbReference>
<gene>
    <name evidence="15" type="ORF">PPROV_000265400</name>
</gene>
<feature type="region of interest" description="Disordered" evidence="13">
    <location>
        <begin position="89"/>
        <end position="165"/>
    </location>
</feature>
<evidence type="ECO:0000313" key="16">
    <source>
        <dbReference type="Proteomes" id="UP000660262"/>
    </source>
</evidence>
<dbReference type="InterPro" id="IPR041667">
    <property type="entry name" value="Cupin_8"/>
</dbReference>
<keyword evidence="6" id="KW-0223">Dioxygenase</keyword>
<dbReference type="EMBL" id="BNJQ01000006">
    <property type="protein sequence ID" value="GHP03900.1"/>
    <property type="molecule type" value="Genomic_DNA"/>
</dbReference>
<dbReference type="Proteomes" id="UP000660262">
    <property type="component" value="Unassembled WGS sequence"/>
</dbReference>
<keyword evidence="11" id="KW-0539">Nucleus</keyword>
<dbReference type="SMART" id="SM00558">
    <property type="entry name" value="JmjC"/>
    <property type="match status" value="1"/>
</dbReference>
<evidence type="ECO:0000256" key="8">
    <source>
        <dbReference type="ARBA" id="ARBA00023004"/>
    </source>
</evidence>
<evidence type="ECO:0000256" key="6">
    <source>
        <dbReference type="ARBA" id="ARBA00022964"/>
    </source>
</evidence>
<evidence type="ECO:0000256" key="11">
    <source>
        <dbReference type="ARBA" id="ARBA00023242"/>
    </source>
</evidence>
<evidence type="ECO:0000256" key="5">
    <source>
        <dbReference type="ARBA" id="ARBA00022853"/>
    </source>
</evidence>
<comment type="caution">
    <text evidence="15">The sequence shown here is derived from an EMBL/GenBank/DDBJ whole genome shotgun (WGS) entry which is preliminary data.</text>
</comment>
<sequence>MPVGGVGGGGGAASASAPASPCVASPYENGGAYPQDFSLPPAPSLTFENGFPKTSLFSGASSGSPSFSLGSLDVTALLQRRWVRKLRKAKRAVRSELASKPGLRVEGSNGKRGKKEGSKKREDSMDASTENDEQLPVGEHDKGVGGPTAKSFPTKRSWRSRGFGQEDSSFHKCVYDSPLVGRQVERRHADHLSVQEFISRYETPRVPVLIAGLMDDDDDDEQQQQQQQQQQGRQQQSGGAKPTRRRPFALCSKDWQPERLLRRFANHKFKVGNDDDGYPVRVKFKHFYTYCRGELGDAECASADDSPLYVFDGTFANRGRGAVAPDAEGGNGLRGDYKVPSYFQEDLLKHAGRARPPYRWFVLGPPRSGSGCHVDPLATSAWNALILGHKRWALLPPETPTRLVKPPGVEREAATWFRAVLPRLRVLHLRKHGANKSLDVPDADSDDVASSLPPLTEEDVTSFTELHECIQHPGDVLYVPHGWHHAVLNGPDDFSVAVTQNYVSTANFTDAYAICMKKRPKMTKRWLTGLETARPDLAVAARGVEDDGTYSTSSSSSSSSSDSEDTEGSEDEYSDFN</sequence>
<feature type="region of interest" description="Disordered" evidence="13">
    <location>
        <begin position="217"/>
        <end position="247"/>
    </location>
</feature>
<feature type="region of interest" description="Disordered" evidence="13">
    <location>
        <begin position="1"/>
        <end position="44"/>
    </location>
</feature>
<feature type="domain" description="JmjC" evidence="14">
    <location>
        <begin position="328"/>
        <end position="519"/>
    </location>
</feature>